<keyword evidence="3" id="KW-1185">Reference proteome</keyword>
<dbReference type="Gene3D" id="3.10.620.30">
    <property type="match status" value="1"/>
</dbReference>
<dbReference type="InterPro" id="IPR002931">
    <property type="entry name" value="Transglutaminase-like"/>
</dbReference>
<name>A0AAP4BA50_9FIRM</name>
<dbReference type="SMART" id="SM00460">
    <property type="entry name" value="TGc"/>
    <property type="match status" value="1"/>
</dbReference>
<feature type="domain" description="Transglutaminase-like" evidence="1">
    <location>
        <begin position="142"/>
        <end position="203"/>
    </location>
</feature>
<reference evidence="2 3" key="1">
    <citation type="submission" date="2023-05" db="EMBL/GenBank/DDBJ databases">
        <title>[ruminococcus] sp. nov., isolated from a pig farm feces dump.</title>
        <authorList>
            <person name="Chang Y.-H."/>
        </authorList>
    </citation>
    <scope>NUCLEOTIDE SEQUENCE [LARGE SCALE GENOMIC DNA]</scope>
    <source>
        <strain evidence="2 3">YH-rum2234</strain>
    </source>
</reference>
<accession>A0AAP4BA50</accession>
<evidence type="ECO:0000259" key="1">
    <source>
        <dbReference type="SMART" id="SM00460"/>
    </source>
</evidence>
<gene>
    <name evidence="2" type="ORF">QJ036_05970</name>
</gene>
<dbReference type="Proteomes" id="UP001300383">
    <property type="component" value="Unassembled WGS sequence"/>
</dbReference>
<organism evidence="2 3">
    <name type="scientific">Fusibacillus kribbianus</name>
    <dbReference type="NCBI Taxonomy" id="3044208"/>
    <lineage>
        <taxon>Bacteria</taxon>
        <taxon>Bacillati</taxon>
        <taxon>Bacillota</taxon>
        <taxon>Clostridia</taxon>
        <taxon>Lachnospirales</taxon>
        <taxon>Lachnospiraceae</taxon>
        <taxon>Fusibacillus</taxon>
    </lineage>
</organism>
<dbReference type="InterPro" id="IPR038765">
    <property type="entry name" value="Papain-like_cys_pep_sf"/>
</dbReference>
<evidence type="ECO:0000313" key="2">
    <source>
        <dbReference type="EMBL" id="MDI9242027.1"/>
    </source>
</evidence>
<protein>
    <submittedName>
        <fullName evidence="2">Transglutaminase domain-containing protein</fullName>
    </submittedName>
</protein>
<dbReference type="RefSeq" id="WP_283230531.1">
    <property type="nucleotide sequence ID" value="NZ_JASGBQ010000007.1"/>
</dbReference>
<sequence length="352" mass="41030">MMKENNYYYNQMDKRQQKAYQAMRTGLCSLAPSFPVPWLETGELNDIYFRLRLDHPEIFWTSGFRYRYYPDSENVELMPDYLFKKNKIMEHQKAMEARVRKLAGQAEKLDEKGKELFIHDFICQNVRYDKLKKAYSHEIIGPLGQGVGVCEGIAKAVKILCDTLGIWCMIALSGSNPEKGIKYRHAWNVVRLGGTYYHLDATFDNTISKEHGIRYDYYNLSDGQIFRDHEPVIWKVPVCDDGAHSYYREKKLTFTKYEDVRKRSAQAAKKGREFVFQWRGGYLTKEVLKELLAILEEEAEKQGKYALLSLNWPQAVLRISFEASVPENQIVVEEQNPELAEGDMPQNVEEAE</sequence>
<dbReference type="SUPFAM" id="SSF54001">
    <property type="entry name" value="Cysteine proteinases"/>
    <property type="match status" value="1"/>
</dbReference>
<proteinExistence type="predicted"/>
<evidence type="ECO:0000313" key="3">
    <source>
        <dbReference type="Proteomes" id="UP001300383"/>
    </source>
</evidence>
<dbReference type="EMBL" id="JASGBQ010000007">
    <property type="protein sequence ID" value="MDI9242027.1"/>
    <property type="molecule type" value="Genomic_DNA"/>
</dbReference>
<dbReference type="AlphaFoldDB" id="A0AAP4BA50"/>
<comment type="caution">
    <text evidence="2">The sequence shown here is derived from an EMBL/GenBank/DDBJ whole genome shotgun (WGS) entry which is preliminary data.</text>
</comment>
<dbReference type="Pfam" id="PF01841">
    <property type="entry name" value="Transglut_core"/>
    <property type="match status" value="1"/>
</dbReference>